<reference evidence="3" key="2">
    <citation type="submission" date="2020-05" db="UniProtKB">
        <authorList>
            <consortium name="EnsemblMetazoa"/>
        </authorList>
    </citation>
    <scope>IDENTIFICATION</scope>
</reference>
<dbReference type="Proteomes" id="UP000030765">
    <property type="component" value="Unassembled WGS sequence"/>
</dbReference>
<evidence type="ECO:0000313" key="2">
    <source>
        <dbReference type="EMBL" id="KFB53132.1"/>
    </source>
</evidence>
<reference evidence="2 4" key="1">
    <citation type="journal article" date="2014" name="BMC Genomics">
        <title>Genome sequence of Anopheles sinensis provides insight into genetics basis of mosquito competence for malaria parasites.</title>
        <authorList>
            <person name="Zhou D."/>
            <person name="Zhang D."/>
            <person name="Ding G."/>
            <person name="Shi L."/>
            <person name="Hou Q."/>
            <person name="Ye Y."/>
            <person name="Xu Y."/>
            <person name="Zhou H."/>
            <person name="Xiong C."/>
            <person name="Li S."/>
            <person name="Yu J."/>
            <person name="Hong S."/>
            <person name="Yu X."/>
            <person name="Zou P."/>
            <person name="Chen C."/>
            <person name="Chang X."/>
            <person name="Wang W."/>
            <person name="Lv Y."/>
            <person name="Sun Y."/>
            <person name="Ma L."/>
            <person name="Shen B."/>
            <person name="Zhu C."/>
        </authorList>
    </citation>
    <scope>NUCLEOTIDE SEQUENCE [LARGE SCALE GENOMIC DNA]</scope>
</reference>
<evidence type="ECO:0000313" key="3">
    <source>
        <dbReference type="EnsemblMetazoa" id="ASIC021426-PA"/>
    </source>
</evidence>
<feature type="compositionally biased region" description="Polar residues" evidence="1">
    <location>
        <begin position="89"/>
        <end position="98"/>
    </location>
</feature>
<protein>
    <submittedName>
        <fullName evidence="2 3">TonB-dependent receptor</fullName>
    </submittedName>
</protein>
<feature type="region of interest" description="Disordered" evidence="1">
    <location>
        <begin position="86"/>
        <end position="118"/>
    </location>
</feature>
<feature type="region of interest" description="Disordered" evidence="1">
    <location>
        <begin position="1"/>
        <end position="30"/>
    </location>
</feature>
<dbReference type="EnsemblMetazoa" id="ASIC021426-RA">
    <property type="protein sequence ID" value="ASIC021426-PA"/>
    <property type="gene ID" value="ASIC021426"/>
</dbReference>
<dbReference type="VEuPathDB" id="VectorBase:ASIC021426"/>
<dbReference type="AlphaFoldDB" id="A0A084WSD8"/>
<evidence type="ECO:0000313" key="4">
    <source>
        <dbReference type="Proteomes" id="UP000030765"/>
    </source>
</evidence>
<organism evidence="2">
    <name type="scientific">Anopheles sinensis</name>
    <name type="common">Mosquito</name>
    <dbReference type="NCBI Taxonomy" id="74873"/>
    <lineage>
        <taxon>Eukaryota</taxon>
        <taxon>Metazoa</taxon>
        <taxon>Ecdysozoa</taxon>
        <taxon>Arthropoda</taxon>
        <taxon>Hexapoda</taxon>
        <taxon>Insecta</taxon>
        <taxon>Pterygota</taxon>
        <taxon>Neoptera</taxon>
        <taxon>Endopterygota</taxon>
        <taxon>Diptera</taxon>
        <taxon>Nematocera</taxon>
        <taxon>Culicoidea</taxon>
        <taxon>Culicidae</taxon>
        <taxon>Anophelinae</taxon>
        <taxon>Anopheles</taxon>
    </lineage>
</organism>
<gene>
    <name evidence="2" type="ORF">ZHAS_00021426</name>
</gene>
<dbReference type="EMBL" id="KE525414">
    <property type="protein sequence ID" value="KFB53132.1"/>
    <property type="molecule type" value="Genomic_DNA"/>
</dbReference>
<feature type="region of interest" description="Disordered" evidence="1">
    <location>
        <begin position="52"/>
        <end position="74"/>
    </location>
</feature>
<keyword evidence="4" id="KW-1185">Reference proteome</keyword>
<sequence length="156" mass="17458">MMRSPVPEGRPFTDASLLDGSSEEVNAPQKTLPLSVRRALRNLLQHQLRSPRHLRPGAFRSGPRPLTISSGDDIFPRVSHRTRCAPKTVANSNSSRKTQPPIGRGFNGQRRPQRRQRAPIVAYATSKATDRTSKRATINVPAYHIRPGVTFLLWSF</sequence>
<proteinExistence type="predicted"/>
<accession>A0A084WSD8</accession>
<dbReference type="EMBL" id="ATLV01026475">
    <property type="status" value="NOT_ANNOTATED_CDS"/>
    <property type="molecule type" value="Genomic_DNA"/>
</dbReference>
<name>A0A084WSD8_ANOSI</name>
<evidence type="ECO:0000256" key="1">
    <source>
        <dbReference type="SAM" id="MobiDB-lite"/>
    </source>
</evidence>
<keyword evidence="2" id="KW-0675">Receptor</keyword>